<organism evidence="2">
    <name type="scientific">Perkinsus marinus (strain ATCC 50983 / TXsc)</name>
    <dbReference type="NCBI Taxonomy" id="423536"/>
    <lineage>
        <taxon>Eukaryota</taxon>
        <taxon>Sar</taxon>
        <taxon>Alveolata</taxon>
        <taxon>Perkinsozoa</taxon>
        <taxon>Perkinsea</taxon>
        <taxon>Perkinsida</taxon>
        <taxon>Perkinsidae</taxon>
        <taxon>Perkinsus</taxon>
    </lineage>
</organism>
<protein>
    <submittedName>
        <fullName evidence="1">Uncharacterized protein</fullName>
    </submittedName>
</protein>
<name>C5LMF3_PERM5</name>
<gene>
    <name evidence="1" type="ORF">Pmar_PMAR025002</name>
</gene>
<evidence type="ECO:0000313" key="1">
    <source>
        <dbReference type="EMBL" id="EER02089.1"/>
    </source>
</evidence>
<dbReference type="InParanoid" id="C5LMF3"/>
<dbReference type="AlphaFoldDB" id="C5LMF3"/>
<dbReference type="GeneID" id="9054898"/>
<keyword evidence="2" id="KW-1185">Reference proteome</keyword>
<dbReference type="OrthoDB" id="94245at2759"/>
<accession>C5LMF3</accession>
<reference evidence="1 2" key="1">
    <citation type="submission" date="2008-07" db="EMBL/GenBank/DDBJ databases">
        <authorList>
            <person name="El-Sayed N."/>
            <person name="Caler E."/>
            <person name="Inman J."/>
            <person name="Amedeo P."/>
            <person name="Hass B."/>
            <person name="Wortman J."/>
        </authorList>
    </citation>
    <scope>NUCLEOTIDE SEQUENCE [LARGE SCALE GENOMIC DNA]</scope>
    <source>
        <strain evidence="2">ATCC 50983 / TXsc</strain>
    </source>
</reference>
<proteinExistence type="predicted"/>
<dbReference type="EMBL" id="GG683464">
    <property type="protein sequence ID" value="EER02089.1"/>
    <property type="molecule type" value="Genomic_DNA"/>
</dbReference>
<dbReference type="Proteomes" id="UP000007800">
    <property type="component" value="Unassembled WGS sequence"/>
</dbReference>
<sequence>MKGASSRLGTGLRTASVTEVAVGAKCWSARRVLWAAANAAKLTAEGEDAPWTAVPPLPAQAPCSCAKSMVARSPGEQVGKVCTLTLAVQDEKGDMNIWKVEKAEEEAVLDALGDDFVLLDIPV</sequence>
<dbReference type="RefSeq" id="XP_002769371.1">
    <property type="nucleotide sequence ID" value="XM_002769325.1"/>
</dbReference>
<evidence type="ECO:0000313" key="2">
    <source>
        <dbReference type="Proteomes" id="UP000007800"/>
    </source>
</evidence>